<comment type="subcellular location">
    <subcellularLocation>
        <location evidence="1">Nucleus</location>
    </subcellularLocation>
</comment>
<dbReference type="Pfam" id="PF09751">
    <property type="entry name" value="Es2"/>
    <property type="match status" value="1"/>
</dbReference>
<reference evidence="5 6" key="1">
    <citation type="submission" date="2018-11" db="EMBL/GenBank/DDBJ databases">
        <authorList>
            <consortium name="Pathogen Informatics"/>
        </authorList>
    </citation>
    <scope>NUCLEOTIDE SEQUENCE [LARGE SCALE GENOMIC DNA]</scope>
</reference>
<name>A0A3P7M6M4_DIBLA</name>
<feature type="region of interest" description="Disordered" evidence="4">
    <location>
        <begin position="164"/>
        <end position="188"/>
    </location>
</feature>
<dbReference type="EMBL" id="UYRU01071950">
    <property type="protein sequence ID" value="VDN21650.1"/>
    <property type="molecule type" value="Genomic_DNA"/>
</dbReference>
<keyword evidence="6" id="KW-1185">Reference proteome</keyword>
<dbReference type="Proteomes" id="UP000281553">
    <property type="component" value="Unassembled WGS sequence"/>
</dbReference>
<dbReference type="PANTHER" id="PTHR12940">
    <property type="entry name" value="ES-2 PROTEIN - RELATED"/>
    <property type="match status" value="1"/>
</dbReference>
<organism evidence="5 6">
    <name type="scientific">Dibothriocephalus latus</name>
    <name type="common">Fish tapeworm</name>
    <name type="synonym">Diphyllobothrium latum</name>
    <dbReference type="NCBI Taxonomy" id="60516"/>
    <lineage>
        <taxon>Eukaryota</taxon>
        <taxon>Metazoa</taxon>
        <taxon>Spiralia</taxon>
        <taxon>Lophotrochozoa</taxon>
        <taxon>Platyhelminthes</taxon>
        <taxon>Cestoda</taxon>
        <taxon>Eucestoda</taxon>
        <taxon>Diphyllobothriidea</taxon>
        <taxon>Diphyllobothriidae</taxon>
        <taxon>Dibothriocephalus</taxon>
    </lineage>
</organism>
<feature type="region of interest" description="Disordered" evidence="4">
    <location>
        <begin position="15"/>
        <end position="56"/>
    </location>
</feature>
<gene>
    <name evidence="5" type="ORF">DILT_LOCUS13877</name>
</gene>
<sequence length="188" mass="20272">MHLGKIIQRDFFPDLDAAKGGSVPAPETPDGGPSTLSTPNRTKGLPSRNPELDPTAMNLDKYLANNTTEDNASFIEIIEDADRRRGAKLSEFFPRYAPEALTTAEQALAITDGSSSSQSKLADDAPRSLASLTSNNTVHFLPDGAAPTAEELAEHFNRERKICPANSRFKRPLAPPRDKKKLFGGPAG</sequence>
<dbReference type="AlphaFoldDB" id="A0A3P7M6M4"/>
<evidence type="ECO:0000313" key="6">
    <source>
        <dbReference type="Proteomes" id="UP000281553"/>
    </source>
</evidence>
<comment type="similarity">
    <text evidence="2">Belongs to the ESS2 family.</text>
</comment>
<dbReference type="InterPro" id="IPR019148">
    <property type="entry name" value="Nuclear_protein_DGCR14_ESS-2"/>
</dbReference>
<proteinExistence type="inferred from homology"/>
<evidence type="ECO:0000313" key="5">
    <source>
        <dbReference type="EMBL" id="VDN21650.1"/>
    </source>
</evidence>
<accession>A0A3P7M6M4</accession>
<evidence type="ECO:0000256" key="3">
    <source>
        <dbReference type="ARBA" id="ARBA00023242"/>
    </source>
</evidence>
<keyword evidence="3" id="KW-0539">Nucleus</keyword>
<evidence type="ECO:0000256" key="2">
    <source>
        <dbReference type="ARBA" id="ARBA00009072"/>
    </source>
</evidence>
<evidence type="ECO:0000256" key="1">
    <source>
        <dbReference type="ARBA" id="ARBA00004123"/>
    </source>
</evidence>
<dbReference type="OrthoDB" id="19679at2759"/>
<feature type="non-terminal residue" evidence="5">
    <location>
        <position position="188"/>
    </location>
</feature>
<dbReference type="PANTHER" id="PTHR12940:SF0">
    <property type="entry name" value="SPLICING FACTOR ESS-2 HOMOLOG"/>
    <property type="match status" value="1"/>
</dbReference>
<protein>
    <submittedName>
        <fullName evidence="5">Uncharacterized protein</fullName>
    </submittedName>
</protein>
<dbReference type="GO" id="GO:0071013">
    <property type="term" value="C:catalytic step 2 spliceosome"/>
    <property type="evidence" value="ECO:0007669"/>
    <property type="project" value="TreeGrafter"/>
</dbReference>
<evidence type="ECO:0000256" key="4">
    <source>
        <dbReference type="SAM" id="MobiDB-lite"/>
    </source>
</evidence>